<dbReference type="RefSeq" id="WP_366482285.1">
    <property type="nucleotide sequence ID" value="NZ_JBHMDI010000025.1"/>
</dbReference>
<evidence type="ECO:0000256" key="1">
    <source>
        <dbReference type="SAM" id="SignalP"/>
    </source>
</evidence>
<evidence type="ECO:0008006" key="4">
    <source>
        <dbReference type="Google" id="ProtNLM"/>
    </source>
</evidence>
<protein>
    <recommendedName>
        <fullName evidence="4">Secreted protein</fullName>
    </recommendedName>
</protein>
<name>A0ABV5LBP0_9ACTN</name>
<keyword evidence="3" id="KW-1185">Reference proteome</keyword>
<gene>
    <name evidence="2" type="ORF">ACFFUA_12775</name>
</gene>
<dbReference type="InterPro" id="IPR006311">
    <property type="entry name" value="TAT_signal"/>
</dbReference>
<dbReference type="PROSITE" id="PS51318">
    <property type="entry name" value="TAT"/>
    <property type="match status" value="1"/>
</dbReference>
<proteinExistence type="predicted"/>
<dbReference type="Proteomes" id="UP001589753">
    <property type="component" value="Unassembled WGS sequence"/>
</dbReference>
<sequence length="97" mass="10318">MPKPIRTSRRTWVAAWAVLCAAGLAATAGLNASPAPDPRPERPVSAECAEYVADIEKQLAEAGKEDGGDGVLAFSRVRVGTGDDCTEELRDHLRGDR</sequence>
<reference evidence="2 3" key="1">
    <citation type="submission" date="2024-09" db="EMBL/GenBank/DDBJ databases">
        <authorList>
            <person name="Sun Q."/>
            <person name="Mori K."/>
        </authorList>
    </citation>
    <scope>NUCLEOTIDE SEQUENCE [LARGE SCALE GENOMIC DNA]</scope>
    <source>
        <strain evidence="2 3">JCM 9767</strain>
    </source>
</reference>
<feature type="signal peptide" evidence="1">
    <location>
        <begin position="1"/>
        <end position="28"/>
    </location>
</feature>
<accession>A0ABV5LBP0</accession>
<comment type="caution">
    <text evidence="2">The sequence shown here is derived from an EMBL/GenBank/DDBJ whole genome shotgun (WGS) entry which is preliminary data.</text>
</comment>
<keyword evidence="1" id="KW-0732">Signal</keyword>
<organism evidence="2 3">
    <name type="scientific">Streptomyces heliomycini</name>
    <dbReference type="NCBI Taxonomy" id="284032"/>
    <lineage>
        <taxon>Bacteria</taxon>
        <taxon>Bacillati</taxon>
        <taxon>Actinomycetota</taxon>
        <taxon>Actinomycetes</taxon>
        <taxon>Kitasatosporales</taxon>
        <taxon>Streptomycetaceae</taxon>
        <taxon>Streptomyces</taxon>
    </lineage>
</organism>
<evidence type="ECO:0000313" key="3">
    <source>
        <dbReference type="Proteomes" id="UP001589753"/>
    </source>
</evidence>
<evidence type="ECO:0000313" key="2">
    <source>
        <dbReference type="EMBL" id="MFB9348326.1"/>
    </source>
</evidence>
<feature type="chain" id="PRO_5046790506" description="Secreted protein" evidence="1">
    <location>
        <begin position="29"/>
        <end position="97"/>
    </location>
</feature>
<dbReference type="EMBL" id="JBHMDI010000025">
    <property type="protein sequence ID" value="MFB9348326.1"/>
    <property type="molecule type" value="Genomic_DNA"/>
</dbReference>